<name>A0A507DID5_9FUNG</name>
<dbReference type="AlphaFoldDB" id="A0A507DID5"/>
<proteinExistence type="predicted"/>
<dbReference type="PANTHER" id="PTHR36182:SF1">
    <property type="entry name" value="PROTEIN, PUTATIVE (AFU_ORTHOLOGUE AFUA_6G10930)-RELATED"/>
    <property type="match status" value="1"/>
</dbReference>
<feature type="chain" id="PRO_5021451057" description="Chitin-binding type-4 domain-containing protein" evidence="2">
    <location>
        <begin position="19"/>
        <end position="347"/>
    </location>
</feature>
<organism evidence="4 5">
    <name type="scientific">Synchytrium endobioticum</name>
    <dbReference type="NCBI Taxonomy" id="286115"/>
    <lineage>
        <taxon>Eukaryota</taxon>
        <taxon>Fungi</taxon>
        <taxon>Fungi incertae sedis</taxon>
        <taxon>Chytridiomycota</taxon>
        <taxon>Chytridiomycota incertae sedis</taxon>
        <taxon>Chytridiomycetes</taxon>
        <taxon>Synchytriales</taxon>
        <taxon>Synchytriaceae</taxon>
        <taxon>Synchytrium</taxon>
    </lineage>
</organism>
<dbReference type="OrthoDB" id="2342176at2759"/>
<feature type="signal peptide" evidence="2">
    <location>
        <begin position="1"/>
        <end position="18"/>
    </location>
</feature>
<evidence type="ECO:0000256" key="2">
    <source>
        <dbReference type="SAM" id="SignalP"/>
    </source>
</evidence>
<evidence type="ECO:0000313" key="4">
    <source>
        <dbReference type="EMBL" id="TPX51171.1"/>
    </source>
</evidence>
<feature type="region of interest" description="Disordered" evidence="1">
    <location>
        <begin position="223"/>
        <end position="295"/>
    </location>
</feature>
<evidence type="ECO:0000313" key="5">
    <source>
        <dbReference type="Proteomes" id="UP000320475"/>
    </source>
</evidence>
<feature type="compositionally biased region" description="Low complexity" evidence="1">
    <location>
        <begin position="238"/>
        <end position="249"/>
    </location>
</feature>
<protein>
    <recommendedName>
        <fullName evidence="3">Chitin-binding type-4 domain-containing protein</fullName>
    </recommendedName>
</protein>
<dbReference type="PANTHER" id="PTHR36182">
    <property type="entry name" value="PROTEIN, PUTATIVE (AFU_ORTHOLOGUE AFUA_6G10930)-RELATED"/>
    <property type="match status" value="1"/>
</dbReference>
<feature type="domain" description="Chitin-binding type-4" evidence="3">
    <location>
        <begin position="59"/>
        <end position="158"/>
    </location>
</feature>
<accession>A0A507DID5</accession>
<dbReference type="Proteomes" id="UP000320475">
    <property type="component" value="Unassembled WGS sequence"/>
</dbReference>
<evidence type="ECO:0000259" key="3">
    <source>
        <dbReference type="Pfam" id="PF03067"/>
    </source>
</evidence>
<dbReference type="InterPro" id="IPR004302">
    <property type="entry name" value="Cellulose/chitin-bd_N"/>
</dbReference>
<dbReference type="EMBL" id="QEAM01000007">
    <property type="protein sequence ID" value="TPX51171.1"/>
    <property type="molecule type" value="Genomic_DNA"/>
</dbReference>
<evidence type="ECO:0000256" key="1">
    <source>
        <dbReference type="SAM" id="MobiDB-lite"/>
    </source>
</evidence>
<sequence>MMNWILLVIALFATSAYAHMAMSNPPARGYPGKVLPYDYDITSPLTASGDRVYPCQSKPQGAPVATLTPGSSLPVTISGGAPHNGGHCQFAVSYDGGQNFVVLETIVRNCFVPATSNSSYTYQVQLPGNLPGSSQAVFAWSWINAVGNREYYMNCADVAISGASSGTLQGPRLFVAQLPGTPTIPEFMAVTAYDGSDYMAKRDIIQVSPATPGAVVIAPGVSDGSAAPSSGIRPSPLTVASPTPAVASSPSPPVAASPDHLQPSPAGPPPVHAKPARASSNRNVQPSPPSSPGGNGPCTVGNMQCAGLYKIATCVPATGGGGQLVLEPVAPGTVCKEVGGNVELTPP</sequence>
<dbReference type="Gene3D" id="2.70.50.70">
    <property type="match status" value="1"/>
</dbReference>
<gene>
    <name evidence="4" type="ORF">SeLEV6574_g00412</name>
</gene>
<comment type="caution">
    <text evidence="4">The sequence shown here is derived from an EMBL/GenBank/DDBJ whole genome shotgun (WGS) entry which is preliminary data.</text>
</comment>
<keyword evidence="2" id="KW-0732">Signal</keyword>
<dbReference type="Pfam" id="PF03067">
    <property type="entry name" value="LPMO_10"/>
    <property type="match status" value="1"/>
</dbReference>
<reference evidence="4 5" key="1">
    <citation type="journal article" date="2019" name="Sci. Rep.">
        <title>Comparative genomics of chytrid fungi reveal insights into the obligate biotrophic and pathogenic lifestyle of Synchytrium endobioticum.</title>
        <authorList>
            <person name="van de Vossenberg B.T.L.H."/>
            <person name="Warris S."/>
            <person name="Nguyen H.D.T."/>
            <person name="van Gent-Pelzer M.P.E."/>
            <person name="Joly D.L."/>
            <person name="van de Geest H.C."/>
            <person name="Bonants P.J.M."/>
            <person name="Smith D.S."/>
            <person name="Levesque C.A."/>
            <person name="van der Lee T.A.J."/>
        </authorList>
    </citation>
    <scope>NUCLEOTIDE SEQUENCE [LARGE SCALE GENOMIC DNA]</scope>
    <source>
        <strain evidence="4 5">LEV6574</strain>
    </source>
</reference>